<comment type="caution">
    <text evidence="2">The sequence shown here is derived from an EMBL/GenBank/DDBJ whole genome shotgun (WGS) entry which is preliminary data.</text>
</comment>
<dbReference type="SUPFAM" id="SSF56003">
    <property type="entry name" value="Molybdenum cofactor-binding domain"/>
    <property type="match status" value="2"/>
</dbReference>
<dbReference type="InterPro" id="IPR046867">
    <property type="entry name" value="AldOxase/xan_DH_MoCoBD2"/>
</dbReference>
<keyword evidence="3" id="KW-1185">Reference proteome</keyword>
<dbReference type="PANTHER" id="PTHR47495:SF2">
    <property type="entry name" value="ALDEHYDE DEHYDROGENASE"/>
    <property type="match status" value="1"/>
</dbReference>
<dbReference type="InterPro" id="IPR052516">
    <property type="entry name" value="N-heterocyclic_Hydroxylase"/>
</dbReference>
<dbReference type="PANTHER" id="PTHR47495">
    <property type="entry name" value="ALDEHYDE DEHYDROGENASE"/>
    <property type="match status" value="1"/>
</dbReference>
<organism evidence="2 3">
    <name type="scientific">Pseudaquabacterium terrae</name>
    <dbReference type="NCBI Taxonomy" id="2732868"/>
    <lineage>
        <taxon>Bacteria</taxon>
        <taxon>Pseudomonadati</taxon>
        <taxon>Pseudomonadota</taxon>
        <taxon>Betaproteobacteria</taxon>
        <taxon>Burkholderiales</taxon>
        <taxon>Sphaerotilaceae</taxon>
        <taxon>Pseudaquabacterium</taxon>
    </lineage>
</organism>
<dbReference type="PIRSF" id="PIRSF036389">
    <property type="entry name" value="IOR_B"/>
    <property type="match status" value="1"/>
</dbReference>
<dbReference type="SMART" id="SM01008">
    <property type="entry name" value="Ald_Xan_dh_C"/>
    <property type="match status" value="1"/>
</dbReference>
<proteinExistence type="predicted"/>
<dbReference type="InterPro" id="IPR000674">
    <property type="entry name" value="Ald_Oxase/Xan_DH_a/b"/>
</dbReference>
<dbReference type="InterPro" id="IPR006311">
    <property type="entry name" value="TAT_signal"/>
</dbReference>
<reference evidence="2 3" key="1">
    <citation type="submission" date="2020-05" db="EMBL/GenBank/DDBJ databases">
        <title>Aquincola sp. isolate from soil.</title>
        <authorList>
            <person name="Han J."/>
            <person name="Kim D.-U."/>
        </authorList>
    </citation>
    <scope>NUCLEOTIDE SEQUENCE [LARGE SCALE GENOMIC DNA]</scope>
    <source>
        <strain evidence="2 3">S2</strain>
    </source>
</reference>
<dbReference type="Proteomes" id="UP000737171">
    <property type="component" value="Unassembled WGS sequence"/>
</dbReference>
<dbReference type="Gene3D" id="3.90.1170.50">
    <property type="entry name" value="Aldehyde oxidase/xanthine dehydrogenase, a/b hammerhead"/>
    <property type="match status" value="1"/>
</dbReference>
<dbReference type="InterPro" id="IPR012368">
    <property type="entry name" value="OxRdtase_Mopterin-bd_su_IorB"/>
</dbReference>
<dbReference type="PROSITE" id="PS51318">
    <property type="entry name" value="TAT"/>
    <property type="match status" value="1"/>
</dbReference>
<dbReference type="Pfam" id="PF20256">
    <property type="entry name" value="MoCoBD_2"/>
    <property type="match status" value="2"/>
</dbReference>
<dbReference type="InterPro" id="IPR037165">
    <property type="entry name" value="AldOxase/xan_DH_Mopterin-bd_sf"/>
</dbReference>
<dbReference type="Pfam" id="PF02738">
    <property type="entry name" value="MoCoBD_1"/>
    <property type="match status" value="1"/>
</dbReference>
<accession>A0ABX2ESH9</accession>
<dbReference type="EMBL" id="JABRWJ010000012">
    <property type="protein sequence ID" value="NRF71592.1"/>
    <property type="molecule type" value="Genomic_DNA"/>
</dbReference>
<evidence type="ECO:0000313" key="3">
    <source>
        <dbReference type="Proteomes" id="UP000737171"/>
    </source>
</evidence>
<dbReference type="InterPro" id="IPR008274">
    <property type="entry name" value="AldOxase/xan_DH_MoCoBD1"/>
</dbReference>
<dbReference type="Gene3D" id="3.30.365.10">
    <property type="entry name" value="Aldehyde oxidase/xanthine dehydrogenase, molybdopterin binding domain"/>
    <property type="match status" value="4"/>
</dbReference>
<evidence type="ECO:0000313" key="2">
    <source>
        <dbReference type="EMBL" id="NRF71592.1"/>
    </source>
</evidence>
<gene>
    <name evidence="2" type="ORF">HLB44_31855</name>
</gene>
<feature type="domain" description="Aldehyde oxidase/xanthine dehydrogenase a/b hammerhead" evidence="1">
    <location>
        <begin position="207"/>
        <end position="297"/>
    </location>
</feature>
<dbReference type="RefSeq" id="WP_173133083.1">
    <property type="nucleotide sequence ID" value="NZ_JABRWJ010000012.1"/>
</dbReference>
<protein>
    <submittedName>
        <fullName evidence="2">Xanthine dehydrogenase family protein molybdopterin-binding subunit</fullName>
    </submittedName>
</protein>
<evidence type="ECO:0000259" key="1">
    <source>
        <dbReference type="SMART" id="SM01008"/>
    </source>
</evidence>
<name>A0ABX2ESH9_9BURK</name>
<sequence length="764" mass="82886">MSAATANATAPTRRDVLRLGAAAGTSLVLGFRLHGNAQAQPATAAAPFRPNAWLTINRDGAVQVSISKTEMGQGTATGIAMLVADELDADWARISVDTMRPDGQRFMITGGSYSISAAWQPARVAGAQARELLRSAGAQALGVAPADCRTEQHAVLHPASGRRIGYGELVARAAALPVPEKPALKDPREHRLIGRPLPAKNLDAIVRAQAVYGLDVRVPGMLFAVIERSPVINGRLARLDARAARAVPGVQQVIPLRGNTFPESELYIRDGAAVLASSTWAALQGRRQLKLQWNENSADRKPRGGRLASTTTLADDLQRALADGTPDAPREGLRPWVSGLRHGTPEGLAQAFATAHRTLELDYEVPLYPHAPMEPMNAVAHWTPERCEVWAPCHFQSYLHRLLRDLTGLSADRVVVHTPLLGGSFGRRLMPDYAIEAALLSREAERPVQVLWTREDDMQHGLFSPPSRHRARVALAADGRILALEHSVAALSVRQQSERESIAPSGLDRSVVIDAEKFPYGAEEMHVRHRLVEQTIRVLWWRRGYTANHTLVNETLLDECAHAMKEDPLAYRQRLLGAPRELRYENEGDTEVIDTGRLARVQRVACEAAGWGRPLPAGAGRGLASTYTDTCVAQVIEVVPNGKGLKVQRVVSAVDCGRVINPQLVKAQVEGSIVFALTAALKARITVEAGRVQQSNFHDFPLLRFDEMPVIETVLIHSDAAPTGIGEPASHCTAAALANAVFAATGRRLRRLPFDLGSQHRPAA</sequence>